<dbReference type="RefSeq" id="WP_145850882.1">
    <property type="nucleotide sequence ID" value="NZ_RPFW01000001.1"/>
</dbReference>
<reference evidence="2 3" key="1">
    <citation type="submission" date="2018-11" db="EMBL/GenBank/DDBJ databases">
        <title>Trebonia kvetii gen.nov., sp.nov., a novel acidophilic actinobacterium, and proposal of the new actinobacterial family Treboniaceae fam. nov.</title>
        <authorList>
            <person name="Rapoport D."/>
            <person name="Sagova-Mareckova M."/>
            <person name="Sedlacek I."/>
            <person name="Provaznik J."/>
            <person name="Kralova S."/>
            <person name="Pavlinic D."/>
            <person name="Benes V."/>
            <person name="Kopecky J."/>
        </authorList>
    </citation>
    <scope>NUCLEOTIDE SEQUENCE [LARGE SCALE GENOMIC DNA]</scope>
    <source>
        <strain evidence="2 3">15Tr583</strain>
    </source>
</reference>
<comment type="caution">
    <text evidence="2">The sequence shown here is derived from an EMBL/GenBank/DDBJ whole genome shotgun (WGS) entry which is preliminary data.</text>
</comment>
<dbReference type="InterPro" id="IPR009100">
    <property type="entry name" value="AcylCoA_DH/oxidase_NM_dom_sf"/>
</dbReference>
<dbReference type="SUPFAM" id="SSF56645">
    <property type="entry name" value="Acyl-CoA dehydrogenase NM domain-like"/>
    <property type="match status" value="1"/>
</dbReference>
<gene>
    <name evidence="2" type="ORF">EAS64_01375</name>
</gene>
<protein>
    <recommendedName>
        <fullName evidence="1">Acyl-CoA dehydrogenase/oxidase N-terminal domain-containing protein</fullName>
    </recommendedName>
</protein>
<evidence type="ECO:0000313" key="2">
    <source>
        <dbReference type="EMBL" id="TVZ06128.1"/>
    </source>
</evidence>
<dbReference type="AlphaFoldDB" id="A0A6P2C4I5"/>
<keyword evidence="3" id="KW-1185">Reference proteome</keyword>
<dbReference type="Proteomes" id="UP000460272">
    <property type="component" value="Unassembled WGS sequence"/>
</dbReference>
<accession>A0A6P2C4I5</accession>
<dbReference type="GO" id="GO:0050660">
    <property type="term" value="F:flavin adenine dinucleotide binding"/>
    <property type="evidence" value="ECO:0007669"/>
    <property type="project" value="InterPro"/>
</dbReference>
<name>A0A6P2C4I5_9ACTN</name>
<dbReference type="EMBL" id="RPFW01000001">
    <property type="protein sequence ID" value="TVZ06128.1"/>
    <property type="molecule type" value="Genomic_DNA"/>
</dbReference>
<feature type="domain" description="Acyl-CoA dehydrogenase/oxidase N-terminal" evidence="1">
    <location>
        <begin position="26"/>
        <end position="88"/>
    </location>
</feature>
<evidence type="ECO:0000313" key="3">
    <source>
        <dbReference type="Proteomes" id="UP000460272"/>
    </source>
</evidence>
<dbReference type="InterPro" id="IPR037069">
    <property type="entry name" value="AcylCoA_DH/ox_N_sf"/>
</dbReference>
<proteinExistence type="predicted"/>
<organism evidence="2 3">
    <name type="scientific">Trebonia kvetii</name>
    <dbReference type="NCBI Taxonomy" id="2480626"/>
    <lineage>
        <taxon>Bacteria</taxon>
        <taxon>Bacillati</taxon>
        <taxon>Actinomycetota</taxon>
        <taxon>Actinomycetes</taxon>
        <taxon>Streptosporangiales</taxon>
        <taxon>Treboniaceae</taxon>
        <taxon>Trebonia</taxon>
    </lineage>
</organism>
<dbReference type="Gene3D" id="1.10.540.10">
    <property type="entry name" value="Acyl-CoA dehydrogenase/oxidase, N-terminal domain"/>
    <property type="match status" value="1"/>
</dbReference>
<dbReference type="InterPro" id="IPR013786">
    <property type="entry name" value="AcylCoA_DH/ox_N"/>
</dbReference>
<dbReference type="GO" id="GO:0016627">
    <property type="term" value="F:oxidoreductase activity, acting on the CH-CH group of donors"/>
    <property type="evidence" value="ECO:0007669"/>
    <property type="project" value="InterPro"/>
</dbReference>
<dbReference type="OrthoDB" id="2986495at2"/>
<evidence type="ECO:0000259" key="1">
    <source>
        <dbReference type="Pfam" id="PF02771"/>
    </source>
</evidence>
<sequence>MATIRPRDLLPDSLLESLAGTAPAAEARSATNDELITDIGTLADVGYLKVALPEEFGGLGCTLRQAACGQRRLARYAPDTALAVSAHLYWTGAAADAYRAGDASARWILLEASRGALFAGGHGGVSGEIGGDLRFADHRSVCESTAENGYTFGDPGVLSTMTPAWDWVAVHAVHQAARPQAVIAFTGRGGLGGPPLRVARVASIGTPEDVFTTSALTWGHSILASVQYSDAKRVFNAAITAYAEAAVSDDAGLAGMGIGGIGGLAADVARVPGQGGTGTGTGGSGRPGGSWPVAEAGTRLAAMKNKIAEITHPWPLIPPATPDLGGQHLISLYAMRHEVAEGASRVRDLIAQIAGGTKFRLRAI</sequence>
<dbReference type="Pfam" id="PF02771">
    <property type="entry name" value="Acyl-CoA_dh_N"/>
    <property type="match status" value="1"/>
</dbReference>